<name>A0A3M7QM71_BRAPC</name>
<evidence type="ECO:0000313" key="1">
    <source>
        <dbReference type="EMBL" id="RNA12537.1"/>
    </source>
</evidence>
<accession>A0A3M7QM71</accession>
<protein>
    <submittedName>
        <fullName evidence="1">Uncharacterized protein</fullName>
    </submittedName>
</protein>
<dbReference type="EMBL" id="REGN01005665">
    <property type="protein sequence ID" value="RNA12537.1"/>
    <property type="molecule type" value="Genomic_DNA"/>
</dbReference>
<organism evidence="1 2">
    <name type="scientific">Brachionus plicatilis</name>
    <name type="common">Marine rotifer</name>
    <name type="synonym">Brachionus muelleri</name>
    <dbReference type="NCBI Taxonomy" id="10195"/>
    <lineage>
        <taxon>Eukaryota</taxon>
        <taxon>Metazoa</taxon>
        <taxon>Spiralia</taxon>
        <taxon>Gnathifera</taxon>
        <taxon>Rotifera</taxon>
        <taxon>Eurotatoria</taxon>
        <taxon>Monogononta</taxon>
        <taxon>Pseudotrocha</taxon>
        <taxon>Ploima</taxon>
        <taxon>Brachionidae</taxon>
        <taxon>Brachionus</taxon>
    </lineage>
</organism>
<dbReference type="SMART" id="SM00384">
    <property type="entry name" value="AT_hook"/>
    <property type="match status" value="2"/>
</dbReference>
<gene>
    <name evidence="1" type="ORF">BpHYR1_000226</name>
</gene>
<evidence type="ECO:0000313" key="2">
    <source>
        <dbReference type="Proteomes" id="UP000276133"/>
    </source>
</evidence>
<dbReference type="GO" id="GO:0003677">
    <property type="term" value="F:DNA binding"/>
    <property type="evidence" value="ECO:0007669"/>
    <property type="project" value="InterPro"/>
</dbReference>
<dbReference type="AlphaFoldDB" id="A0A3M7QM71"/>
<keyword evidence="2" id="KW-1185">Reference proteome</keyword>
<comment type="caution">
    <text evidence="1">The sequence shown here is derived from an EMBL/GenBank/DDBJ whole genome shotgun (WGS) entry which is preliminary data.</text>
</comment>
<proteinExistence type="predicted"/>
<dbReference type="Proteomes" id="UP000276133">
    <property type="component" value="Unassembled WGS sequence"/>
</dbReference>
<dbReference type="PRINTS" id="PR00929">
    <property type="entry name" value="ATHOOK"/>
</dbReference>
<dbReference type="InterPro" id="IPR017956">
    <property type="entry name" value="AT_hook_DNA-bd_motif"/>
</dbReference>
<reference evidence="1 2" key="1">
    <citation type="journal article" date="2018" name="Sci. Rep.">
        <title>Genomic signatures of local adaptation to the degree of environmental predictability in rotifers.</title>
        <authorList>
            <person name="Franch-Gras L."/>
            <person name="Hahn C."/>
            <person name="Garcia-Roger E.M."/>
            <person name="Carmona M.J."/>
            <person name="Serra M."/>
            <person name="Gomez A."/>
        </authorList>
    </citation>
    <scope>NUCLEOTIDE SEQUENCE [LARGE SCALE GENOMIC DNA]</scope>
    <source>
        <strain evidence="1">HYR1</strain>
    </source>
</reference>
<sequence>MAVIHKQTTSLIIKLIDHQDLNLKLTKETVDDYILTKQNLSWRTFNDYSQFCQINETNLCSDDCKQKNLLNTTSTFMFLALHTKRKRGRPKKQKAALFYQNDCDLSSSENESNPEQAVMTSKDVIVEQEPPSDSVIEKEYVTEATVKATVEATVDLPRKRGRPKKFFLSTNKCSIEITKYLQIFKY</sequence>